<proteinExistence type="predicted"/>
<sequence>MSNRYCYMSVYLKEHAPCGIYCKRCPGVKVYKCKGCREQNGQIKDFPVCKTYECVTSKGYKFCYECEDFPCEKLQPIVNFEIFLPHNSKIYNLLMIKKHGIVKWNEICEKKSDLYYKGRKIQFGGDPLTLEKKNPNLYKKK</sequence>
<protein>
    <recommendedName>
        <fullName evidence="2">DUF3795 domain-containing protein</fullName>
    </recommendedName>
</protein>
<dbReference type="Pfam" id="PF12675">
    <property type="entry name" value="DUF3795"/>
    <property type="match status" value="1"/>
</dbReference>
<evidence type="ECO:0008006" key="2">
    <source>
        <dbReference type="Google" id="ProtNLM"/>
    </source>
</evidence>
<accession>X1GGK5</accession>
<gene>
    <name evidence="1" type="ORF">S03H2_28476</name>
</gene>
<dbReference type="AlphaFoldDB" id="X1GGK5"/>
<reference evidence="1" key="1">
    <citation type="journal article" date="2014" name="Front. Microbiol.">
        <title>High frequency of phylogenetically diverse reductive dehalogenase-homologous genes in deep subseafloor sedimentary metagenomes.</title>
        <authorList>
            <person name="Kawai M."/>
            <person name="Futagami T."/>
            <person name="Toyoda A."/>
            <person name="Takaki Y."/>
            <person name="Nishi S."/>
            <person name="Hori S."/>
            <person name="Arai W."/>
            <person name="Tsubouchi T."/>
            <person name="Morono Y."/>
            <person name="Uchiyama I."/>
            <person name="Ito T."/>
            <person name="Fujiyama A."/>
            <person name="Inagaki F."/>
            <person name="Takami H."/>
        </authorList>
    </citation>
    <scope>NUCLEOTIDE SEQUENCE</scope>
    <source>
        <strain evidence="1">Expedition CK06-06</strain>
    </source>
</reference>
<name>X1GGK5_9ZZZZ</name>
<comment type="caution">
    <text evidence="1">The sequence shown here is derived from an EMBL/GenBank/DDBJ whole genome shotgun (WGS) entry which is preliminary data.</text>
</comment>
<organism evidence="1">
    <name type="scientific">marine sediment metagenome</name>
    <dbReference type="NCBI Taxonomy" id="412755"/>
    <lineage>
        <taxon>unclassified sequences</taxon>
        <taxon>metagenomes</taxon>
        <taxon>ecological metagenomes</taxon>
    </lineage>
</organism>
<dbReference type="EMBL" id="BARU01017158">
    <property type="protein sequence ID" value="GAH57016.1"/>
    <property type="molecule type" value="Genomic_DNA"/>
</dbReference>
<dbReference type="InterPro" id="IPR024227">
    <property type="entry name" value="DUF3795"/>
</dbReference>
<evidence type="ECO:0000313" key="1">
    <source>
        <dbReference type="EMBL" id="GAH57016.1"/>
    </source>
</evidence>